<evidence type="ECO:0000256" key="1">
    <source>
        <dbReference type="ARBA" id="ARBA00004123"/>
    </source>
</evidence>
<feature type="transmembrane region" description="Helical" evidence="10">
    <location>
        <begin position="6"/>
        <end position="25"/>
    </location>
</feature>
<dbReference type="GeneID" id="20085357"/>
<dbReference type="InterPro" id="IPR011145">
    <property type="entry name" value="Scavenger_mRNA_decap_enz_N"/>
</dbReference>
<evidence type="ECO:0000256" key="8">
    <source>
        <dbReference type="ARBA" id="ARBA00030609"/>
    </source>
</evidence>
<dbReference type="EC" id="3.6.1.59" evidence="3"/>
<sequence length="345" mass="38400">MGTGVPTAPIIAAAVCIVASCVYFLQSRRHKRPSAVDLSTFQLEDITKAMDSEMCVVGTFPGNPDKVLLVLQKQKFGRGDALRLIRSMTLRRMHENDVYSNHIGVLSGDNDALRVTMIYPATAAHIAKHSEQSFYMAEETAAIYNNITLPYIESIPSAKIQWVYNILDGTSEAEKIILDDSDPTHGFVLLPDTKWSAPYHVESLYCLAIVRDRSIRSVRDLRAPHVPMLESLRAKGLAVIREKYGVAASSVRCFVHYQPSYYHFHVHFTHVKVACGISVGKAILIQDILHNLSMHSDYYVHAQRLLRPCDAVVSRRVGAARRALPSARPAQRTCVVSGRFLDAVA</sequence>
<dbReference type="GO" id="GO:0000932">
    <property type="term" value="C:P-body"/>
    <property type="evidence" value="ECO:0007669"/>
    <property type="project" value="TreeGrafter"/>
</dbReference>
<name>A0A024TZK8_9STRA</name>
<dbReference type="OrthoDB" id="10264956at2759"/>
<dbReference type="GO" id="GO:0000340">
    <property type="term" value="F:RNA 7-methylguanosine cap binding"/>
    <property type="evidence" value="ECO:0007669"/>
    <property type="project" value="TreeGrafter"/>
</dbReference>
<evidence type="ECO:0000256" key="7">
    <source>
        <dbReference type="ARBA" id="ARBA00029885"/>
    </source>
</evidence>
<keyword evidence="10" id="KW-0812">Transmembrane</keyword>
<gene>
    <name evidence="11" type="ORF">H310_08307</name>
</gene>
<accession>A0A024TZK8</accession>
<evidence type="ECO:0000256" key="3">
    <source>
        <dbReference type="ARBA" id="ARBA00012520"/>
    </source>
</evidence>
<organism evidence="11">
    <name type="scientific">Aphanomyces invadans</name>
    <dbReference type="NCBI Taxonomy" id="157072"/>
    <lineage>
        <taxon>Eukaryota</taxon>
        <taxon>Sar</taxon>
        <taxon>Stramenopiles</taxon>
        <taxon>Oomycota</taxon>
        <taxon>Saprolegniomycetes</taxon>
        <taxon>Saprolegniales</taxon>
        <taxon>Verrucalvaceae</taxon>
        <taxon>Aphanomyces</taxon>
    </lineage>
</organism>
<dbReference type="InterPro" id="IPR008594">
    <property type="entry name" value="DcpS/DCS2"/>
</dbReference>
<evidence type="ECO:0000256" key="4">
    <source>
        <dbReference type="ARBA" id="ARBA00015636"/>
    </source>
</evidence>
<evidence type="ECO:0000256" key="5">
    <source>
        <dbReference type="ARBA" id="ARBA00022801"/>
    </source>
</evidence>
<keyword evidence="10" id="KW-0472">Membrane</keyword>
<dbReference type="InterPro" id="IPR036265">
    <property type="entry name" value="HIT-like_sf"/>
</dbReference>
<protein>
    <recommendedName>
        <fullName evidence="4">m7GpppX diphosphatase</fullName>
        <ecNumber evidence="3">3.6.1.59</ecNumber>
    </recommendedName>
    <alternativeName>
        <fullName evidence="8">Decapping scavenger enzyme</fullName>
    </alternativeName>
    <alternativeName>
        <fullName evidence="7">Scavenger mRNA-decapping enzyme DcpS</fullName>
    </alternativeName>
</protein>
<dbReference type="FunFam" id="3.30.428.10:FF:000006">
    <property type="entry name" value="m7GpppX diphosphatase"/>
    <property type="match status" value="1"/>
</dbReference>
<keyword evidence="10" id="KW-1133">Transmembrane helix</keyword>
<dbReference type="eggNOG" id="KOG3969">
    <property type="taxonomic scope" value="Eukaryota"/>
</dbReference>
<evidence type="ECO:0000256" key="10">
    <source>
        <dbReference type="SAM" id="Phobius"/>
    </source>
</evidence>
<evidence type="ECO:0000256" key="2">
    <source>
        <dbReference type="ARBA" id="ARBA00010208"/>
    </source>
</evidence>
<dbReference type="GO" id="GO:0000290">
    <property type="term" value="P:deadenylation-dependent decapping of nuclear-transcribed mRNA"/>
    <property type="evidence" value="ECO:0007669"/>
    <property type="project" value="InterPro"/>
</dbReference>
<dbReference type="GO" id="GO:0005634">
    <property type="term" value="C:nucleus"/>
    <property type="evidence" value="ECO:0007669"/>
    <property type="project" value="UniProtKB-SubCell"/>
</dbReference>
<comment type="subcellular location">
    <subcellularLocation>
        <location evidence="1">Nucleus</location>
    </subcellularLocation>
</comment>
<dbReference type="PANTHER" id="PTHR12978:SF0">
    <property type="entry name" value="M7GPPPX DIPHOSPHATASE"/>
    <property type="match status" value="1"/>
</dbReference>
<comment type="similarity">
    <text evidence="2">Belongs to the HIT family.</text>
</comment>
<dbReference type="SUPFAM" id="SSF54197">
    <property type="entry name" value="HIT-like"/>
    <property type="match status" value="1"/>
</dbReference>
<dbReference type="PANTHER" id="PTHR12978">
    <property type="entry name" value="HISTIDINE TRIAD HIT PROTEIN MEMBER"/>
    <property type="match status" value="1"/>
</dbReference>
<evidence type="ECO:0000313" key="11">
    <source>
        <dbReference type="EMBL" id="ETV98797.1"/>
    </source>
</evidence>
<dbReference type="VEuPathDB" id="FungiDB:H310_08307"/>
<proteinExistence type="inferred from homology"/>
<dbReference type="AlphaFoldDB" id="A0A024TZK8"/>
<dbReference type="STRING" id="157072.A0A024TZK8"/>
<dbReference type="RefSeq" id="XP_008872226.1">
    <property type="nucleotide sequence ID" value="XM_008874004.1"/>
</dbReference>
<evidence type="ECO:0000256" key="9">
    <source>
        <dbReference type="ARBA" id="ARBA00048222"/>
    </source>
</evidence>
<dbReference type="Pfam" id="PF11969">
    <property type="entry name" value="DcpS_C"/>
    <property type="match status" value="1"/>
</dbReference>
<dbReference type="EMBL" id="KI913968">
    <property type="protein sequence ID" value="ETV98797.1"/>
    <property type="molecule type" value="Genomic_DNA"/>
</dbReference>
<dbReference type="Gene3D" id="3.30.200.40">
    <property type="entry name" value="Scavenger mRNA decapping enzyme, N-terminal domain"/>
    <property type="match status" value="1"/>
</dbReference>
<comment type="catalytic activity">
    <reaction evidence="9">
        <text>a 5'-end (N(7)-methyl 5'-triphosphoguanosine)-ribonucleoside in mRNA + H2O = N(7)-methyl-GMP + a 5'-end diphospho-ribonucleoside in mRNA + 2 H(+)</text>
        <dbReference type="Rhea" id="RHEA:65388"/>
        <dbReference type="Rhea" id="RHEA-COMP:17165"/>
        <dbReference type="Rhea" id="RHEA-COMP:17167"/>
        <dbReference type="ChEBI" id="CHEBI:15377"/>
        <dbReference type="ChEBI" id="CHEBI:15378"/>
        <dbReference type="ChEBI" id="CHEBI:58285"/>
        <dbReference type="ChEBI" id="CHEBI:156461"/>
        <dbReference type="ChEBI" id="CHEBI:167616"/>
        <dbReference type="EC" id="3.6.1.59"/>
    </reaction>
</comment>
<keyword evidence="6" id="KW-0539">Nucleus</keyword>
<dbReference type="SUPFAM" id="SSF102860">
    <property type="entry name" value="mRNA decapping enzyme DcpS N-terminal domain"/>
    <property type="match status" value="1"/>
</dbReference>
<dbReference type="Gene3D" id="3.30.428.10">
    <property type="entry name" value="HIT-like"/>
    <property type="match status" value="1"/>
</dbReference>
<dbReference type="Pfam" id="PF05652">
    <property type="entry name" value="DcpS"/>
    <property type="match status" value="1"/>
</dbReference>
<evidence type="ECO:0000256" key="6">
    <source>
        <dbReference type="ARBA" id="ARBA00023242"/>
    </source>
</evidence>
<keyword evidence="5" id="KW-0378">Hydrolase</keyword>
<reference evidence="11" key="1">
    <citation type="submission" date="2013-12" db="EMBL/GenBank/DDBJ databases">
        <title>The Genome Sequence of Aphanomyces invadans NJM9701.</title>
        <authorList>
            <consortium name="The Broad Institute Genomics Platform"/>
            <person name="Russ C."/>
            <person name="Tyler B."/>
            <person name="van West P."/>
            <person name="Dieguez-Uribeondo J."/>
            <person name="Young S.K."/>
            <person name="Zeng Q."/>
            <person name="Gargeya S."/>
            <person name="Fitzgerald M."/>
            <person name="Abouelleil A."/>
            <person name="Alvarado L."/>
            <person name="Chapman S.B."/>
            <person name="Gainer-Dewar J."/>
            <person name="Goldberg J."/>
            <person name="Griggs A."/>
            <person name="Gujja S."/>
            <person name="Hansen M."/>
            <person name="Howarth C."/>
            <person name="Imamovic A."/>
            <person name="Ireland A."/>
            <person name="Larimer J."/>
            <person name="McCowan C."/>
            <person name="Murphy C."/>
            <person name="Pearson M."/>
            <person name="Poon T.W."/>
            <person name="Priest M."/>
            <person name="Roberts A."/>
            <person name="Saif S."/>
            <person name="Shea T."/>
            <person name="Sykes S."/>
            <person name="Wortman J."/>
            <person name="Nusbaum C."/>
            <person name="Birren B."/>
        </authorList>
    </citation>
    <scope>NUCLEOTIDE SEQUENCE [LARGE SCALE GENOMIC DNA]</scope>
    <source>
        <strain evidence="11">NJM9701</strain>
    </source>
</reference>
<dbReference type="GO" id="GO:0140932">
    <property type="term" value="F:5'-(N(7)-methyl 5'-triphosphoguanosine)-[mRNA] diphosphatase activity"/>
    <property type="evidence" value="ECO:0007669"/>
    <property type="project" value="UniProtKB-EC"/>
</dbReference>